<sequence>MPTLFGFGPILRPVDRTRHAAQNSRDVPNYEDLTMEDIKEFALAYMRNEYSPKPLEHGPLLHPKNQPYNSSARFLSTTTASPYEPLGRTMPAQSSRWMATGSALRQYNPLTNLPSAAATSTADRTQRQGFRDASKFRNLLQRARVPLDAIEQLEATLKDFSRLNRFSRVRTKLARAGAFAAFAARLINDQSLLAVLWQPAPPRRCTTTGFAMPADAVEVARRDMQEAAAATFVRLGSKDDFELRCRALLKTRLPGKRVLPGEGFRVDGQRLEAYRDAEHPRAAAWRHVHREYFAIEDLRDVGQGERLVRRVSFTRECNDCGVRHQHEIQLIIGPEEEMPRRGELPAYHDLVPLPPPPPAPQEQEERLVLPDLPASGYVSGSGSESEVEELMPRPLNIRRRWPLE</sequence>
<dbReference type="EMBL" id="JAUJDW010000098">
    <property type="protein sequence ID" value="KAK0638281.1"/>
    <property type="molecule type" value="Genomic_DNA"/>
</dbReference>
<organism evidence="1 2">
    <name type="scientific">Lasiodiplodia hormozganensis</name>
    <dbReference type="NCBI Taxonomy" id="869390"/>
    <lineage>
        <taxon>Eukaryota</taxon>
        <taxon>Fungi</taxon>
        <taxon>Dikarya</taxon>
        <taxon>Ascomycota</taxon>
        <taxon>Pezizomycotina</taxon>
        <taxon>Dothideomycetes</taxon>
        <taxon>Dothideomycetes incertae sedis</taxon>
        <taxon>Botryosphaeriales</taxon>
        <taxon>Botryosphaeriaceae</taxon>
        <taxon>Lasiodiplodia</taxon>
    </lineage>
</organism>
<keyword evidence="2" id="KW-1185">Reference proteome</keyword>
<reference evidence="1" key="1">
    <citation type="submission" date="2023-06" db="EMBL/GenBank/DDBJ databases">
        <title>Multi-omics analyses reveal the molecular pathogenesis toolkit of Lasiodiplodia hormozganensis, a cross-kingdom pathogen.</title>
        <authorList>
            <person name="Felix C."/>
            <person name="Meneses R."/>
            <person name="Goncalves M.F.M."/>
            <person name="Tilleman L."/>
            <person name="Duarte A.S."/>
            <person name="Jorrin-Novo J.V."/>
            <person name="Van De Peer Y."/>
            <person name="Deforce D."/>
            <person name="Van Nieuwerburgh F."/>
            <person name="Esteves A.C."/>
            <person name="Alves A."/>
        </authorList>
    </citation>
    <scope>NUCLEOTIDE SEQUENCE</scope>
    <source>
        <strain evidence="1">CBS 339.90</strain>
    </source>
</reference>
<protein>
    <submittedName>
        <fullName evidence="1">Uncharacterized protein</fullName>
    </submittedName>
</protein>
<gene>
    <name evidence="1" type="ORF">DIS24_g10015</name>
</gene>
<dbReference type="Proteomes" id="UP001175001">
    <property type="component" value="Unassembled WGS sequence"/>
</dbReference>
<evidence type="ECO:0000313" key="1">
    <source>
        <dbReference type="EMBL" id="KAK0638281.1"/>
    </source>
</evidence>
<accession>A0AA39XQD4</accession>
<comment type="caution">
    <text evidence="1">The sequence shown here is derived from an EMBL/GenBank/DDBJ whole genome shotgun (WGS) entry which is preliminary data.</text>
</comment>
<evidence type="ECO:0000313" key="2">
    <source>
        <dbReference type="Proteomes" id="UP001175001"/>
    </source>
</evidence>
<name>A0AA39XQD4_9PEZI</name>
<proteinExistence type="predicted"/>
<dbReference type="AlphaFoldDB" id="A0AA39XQD4"/>